<gene>
    <name evidence="2" type="ORF">CNQ84_05690</name>
</gene>
<dbReference type="NCBIfam" id="TIGR02448">
    <property type="entry name" value="conserverd hypothetical protein"/>
    <property type="match status" value="1"/>
</dbReference>
<keyword evidence="2" id="KW-0067">ATP-binding</keyword>
<dbReference type="AlphaFoldDB" id="A0A2A3ML56"/>
<keyword evidence="3" id="KW-1185">Reference proteome</keyword>
<keyword evidence="2" id="KW-0547">Nucleotide-binding</keyword>
<proteinExistence type="predicted"/>
<dbReference type="Pfam" id="PF09498">
    <property type="entry name" value="DUF2388"/>
    <property type="match status" value="1"/>
</dbReference>
<keyword evidence="2" id="KW-0378">Hydrolase</keyword>
<evidence type="ECO:0000313" key="3">
    <source>
        <dbReference type="Proteomes" id="UP000242313"/>
    </source>
</evidence>
<name>A0A2A3ML56_9PSED</name>
<feature type="signal peptide" evidence="1">
    <location>
        <begin position="1"/>
        <end position="21"/>
    </location>
</feature>
<evidence type="ECO:0000256" key="1">
    <source>
        <dbReference type="SAM" id="SignalP"/>
    </source>
</evidence>
<comment type="caution">
    <text evidence="2">The sequence shown here is derived from an EMBL/GenBank/DDBJ whole genome shotgun (WGS) entry which is preliminary data.</text>
</comment>
<dbReference type="InterPro" id="IPR012661">
    <property type="entry name" value="CHP02448"/>
</dbReference>
<dbReference type="EMBL" id="NTMR01000005">
    <property type="protein sequence ID" value="PBK05274.1"/>
    <property type="molecule type" value="Genomic_DNA"/>
</dbReference>
<accession>A0A2A3ML56</accession>
<evidence type="ECO:0000313" key="2">
    <source>
        <dbReference type="EMBL" id="PBK05274.1"/>
    </source>
</evidence>
<sequence>MKTLYAVAAAGLLVVAGNAAASSFVGTTDTIGSSLANSVEGTSDASTGGNNKVVMQARDDAASFVASNGAIRGVQLEAALQQLRAQQPGLEASDMQLAEDILAR</sequence>
<dbReference type="Proteomes" id="UP000242313">
    <property type="component" value="Unassembled WGS sequence"/>
</dbReference>
<keyword evidence="2" id="KW-0347">Helicase</keyword>
<dbReference type="GO" id="GO:0004386">
    <property type="term" value="F:helicase activity"/>
    <property type="evidence" value="ECO:0007669"/>
    <property type="project" value="UniProtKB-KW"/>
</dbReference>
<keyword evidence="1" id="KW-0732">Signal</keyword>
<feature type="chain" id="PRO_5012404215" evidence="1">
    <location>
        <begin position="22"/>
        <end position="104"/>
    </location>
</feature>
<dbReference type="RefSeq" id="WP_096003938.1">
    <property type="nucleotide sequence ID" value="NZ_NTMR01000005.1"/>
</dbReference>
<protein>
    <submittedName>
        <fullName evidence="2">Holliday junction resolvasome, helicase subunit</fullName>
    </submittedName>
</protein>
<organism evidence="2 3">
    <name type="scientific">Pseudomonas abyssi</name>
    <dbReference type="NCBI Taxonomy" id="170540"/>
    <lineage>
        <taxon>Bacteria</taxon>
        <taxon>Pseudomonadati</taxon>
        <taxon>Pseudomonadota</taxon>
        <taxon>Gammaproteobacteria</taxon>
        <taxon>Pseudomonadales</taxon>
        <taxon>Pseudomonadaceae</taxon>
        <taxon>Pseudomonas</taxon>
    </lineage>
</organism>
<reference evidence="2 3" key="1">
    <citation type="submission" date="2017-09" db="EMBL/GenBank/DDBJ databases">
        <title>Pseudomonas abyssi sp. nov. isolated from Abyssopelagic Water.</title>
        <authorList>
            <person name="Wei Y."/>
        </authorList>
    </citation>
    <scope>NUCLEOTIDE SEQUENCE [LARGE SCALE GENOMIC DNA]</scope>
    <source>
        <strain evidence="2 3">MT5</strain>
    </source>
</reference>